<evidence type="ECO:0000256" key="1">
    <source>
        <dbReference type="SAM" id="Phobius"/>
    </source>
</evidence>
<organism evidence="2">
    <name type="scientific">mine drainage metagenome</name>
    <dbReference type="NCBI Taxonomy" id="410659"/>
    <lineage>
        <taxon>unclassified sequences</taxon>
        <taxon>metagenomes</taxon>
        <taxon>ecological metagenomes</taxon>
    </lineage>
</organism>
<keyword evidence="1" id="KW-0812">Transmembrane</keyword>
<evidence type="ECO:0000313" key="2">
    <source>
        <dbReference type="EMBL" id="OIR19940.1"/>
    </source>
</evidence>
<feature type="transmembrane region" description="Helical" evidence="1">
    <location>
        <begin position="12"/>
        <end position="36"/>
    </location>
</feature>
<dbReference type="EMBL" id="MLJW01000001">
    <property type="protein sequence ID" value="OIR19940.1"/>
    <property type="molecule type" value="Genomic_DNA"/>
</dbReference>
<keyword evidence="1" id="KW-0472">Membrane</keyword>
<comment type="caution">
    <text evidence="2">The sequence shown here is derived from an EMBL/GenBank/DDBJ whole genome shotgun (WGS) entry which is preliminary data.</text>
</comment>
<keyword evidence="1" id="KW-1133">Transmembrane helix</keyword>
<protein>
    <recommendedName>
        <fullName evidence="3">Type IV pilus modification protein PilV</fullName>
    </recommendedName>
</protein>
<name>A0A1J5U1N5_9ZZZZ</name>
<accession>A0A1J5U1N5</accession>
<proteinExistence type="predicted"/>
<sequence length="132" mass="14003">MFRQSSSSPKSAQQGVVLIEAMIAILIFSIGVLGIVGMQANMVTNTSDAKFRTDASDIAQQRIGQIWADPDPTRPGYTTYVEPAPGTDISSMLPNGRRITAQSGIQYTVTINWQTPGGDAHSYTAIANIAGG</sequence>
<evidence type="ECO:0008006" key="3">
    <source>
        <dbReference type="Google" id="ProtNLM"/>
    </source>
</evidence>
<reference evidence="2" key="1">
    <citation type="submission" date="2016-10" db="EMBL/GenBank/DDBJ databases">
        <title>Sequence of Gallionella enrichment culture.</title>
        <authorList>
            <person name="Poehlein A."/>
            <person name="Muehling M."/>
            <person name="Daniel R."/>
        </authorList>
    </citation>
    <scope>NUCLEOTIDE SEQUENCE</scope>
</reference>
<dbReference type="AlphaFoldDB" id="A0A1J5U1N5"/>
<gene>
    <name evidence="2" type="ORF">GALL_08250</name>
</gene>